<keyword evidence="4" id="KW-0862">Zinc</keyword>
<keyword evidence="10" id="KW-1185">Reference proteome</keyword>
<dbReference type="PROSITE" id="PS52027">
    <property type="entry name" value="ZF_C2HC_C3H"/>
    <property type="match status" value="2"/>
</dbReference>
<dbReference type="InterPro" id="IPR026104">
    <property type="entry name" value="ZNF_C2HC_dom_1C"/>
</dbReference>
<keyword evidence="3 6" id="KW-0863">Zinc-finger</keyword>
<dbReference type="Proteomes" id="UP000694569">
    <property type="component" value="Unplaced"/>
</dbReference>
<keyword evidence="5" id="KW-0175">Coiled coil</keyword>
<protein>
    <recommendedName>
        <fullName evidence="8">C2HC/C3H-type domain-containing protein</fullName>
    </recommendedName>
</protein>
<evidence type="ECO:0000259" key="8">
    <source>
        <dbReference type="PROSITE" id="PS52027"/>
    </source>
</evidence>
<evidence type="ECO:0000256" key="1">
    <source>
        <dbReference type="ARBA" id="ARBA00010843"/>
    </source>
</evidence>
<reference evidence="9" key="2">
    <citation type="submission" date="2025-09" db="UniProtKB">
        <authorList>
            <consortium name="Ensembl"/>
        </authorList>
    </citation>
    <scope>IDENTIFICATION</scope>
</reference>
<dbReference type="PANTHER" id="PTHR14649">
    <property type="entry name" value="ZINC FINGER C2HC DOMAIN-CONTAINING PROTEIN 1C"/>
    <property type="match status" value="1"/>
</dbReference>
<feature type="region of interest" description="Disordered" evidence="7">
    <location>
        <begin position="193"/>
        <end position="335"/>
    </location>
</feature>
<name>A0A8C5QH84_9ANUR</name>
<feature type="region of interest" description="Disordered" evidence="7">
    <location>
        <begin position="137"/>
        <end position="158"/>
    </location>
</feature>
<evidence type="ECO:0000256" key="2">
    <source>
        <dbReference type="ARBA" id="ARBA00022723"/>
    </source>
</evidence>
<evidence type="ECO:0000313" key="10">
    <source>
        <dbReference type="Proteomes" id="UP000694569"/>
    </source>
</evidence>
<feature type="compositionally biased region" description="Basic and acidic residues" evidence="7">
    <location>
        <begin position="193"/>
        <end position="215"/>
    </location>
</feature>
<evidence type="ECO:0000256" key="5">
    <source>
        <dbReference type="ARBA" id="ARBA00023054"/>
    </source>
</evidence>
<dbReference type="Pfam" id="PF13913">
    <property type="entry name" value="zf-C2HC_2"/>
    <property type="match status" value="2"/>
</dbReference>
<organism evidence="9 10">
    <name type="scientific">Leptobrachium leishanense</name>
    <name type="common">Leishan spiny toad</name>
    <dbReference type="NCBI Taxonomy" id="445787"/>
    <lineage>
        <taxon>Eukaryota</taxon>
        <taxon>Metazoa</taxon>
        <taxon>Chordata</taxon>
        <taxon>Craniata</taxon>
        <taxon>Vertebrata</taxon>
        <taxon>Euteleostomi</taxon>
        <taxon>Amphibia</taxon>
        <taxon>Batrachia</taxon>
        <taxon>Anura</taxon>
        <taxon>Pelobatoidea</taxon>
        <taxon>Megophryidae</taxon>
        <taxon>Leptobrachium</taxon>
    </lineage>
</organism>
<accession>A0A8C5QH84</accession>
<feature type="region of interest" description="Disordered" evidence="7">
    <location>
        <begin position="460"/>
        <end position="480"/>
    </location>
</feature>
<dbReference type="GeneTree" id="ENSGT00940000160947"/>
<comment type="similarity">
    <text evidence="1">Belongs to the ZC2HC1 family.</text>
</comment>
<dbReference type="Gene3D" id="3.30.160.60">
    <property type="entry name" value="Classic Zinc Finger"/>
    <property type="match status" value="1"/>
</dbReference>
<feature type="domain" description="C2HC/C3H-type" evidence="8">
    <location>
        <begin position="442"/>
        <end position="471"/>
    </location>
</feature>
<dbReference type="AlphaFoldDB" id="A0A8C5QH84"/>
<proteinExistence type="inferred from homology"/>
<keyword evidence="2" id="KW-0479">Metal-binding</keyword>
<evidence type="ECO:0000256" key="3">
    <source>
        <dbReference type="ARBA" id="ARBA00022771"/>
    </source>
</evidence>
<dbReference type="GO" id="GO:0008270">
    <property type="term" value="F:zinc ion binding"/>
    <property type="evidence" value="ECO:0007669"/>
    <property type="project" value="UniProtKB-KW"/>
</dbReference>
<reference evidence="9" key="1">
    <citation type="submission" date="2025-08" db="UniProtKB">
        <authorList>
            <consortium name="Ensembl"/>
        </authorList>
    </citation>
    <scope>IDENTIFICATION</scope>
</reference>
<feature type="compositionally biased region" description="Polar residues" evidence="7">
    <location>
        <begin position="290"/>
        <end position="313"/>
    </location>
</feature>
<evidence type="ECO:0000256" key="7">
    <source>
        <dbReference type="SAM" id="MobiDB-lite"/>
    </source>
</evidence>
<evidence type="ECO:0000256" key="4">
    <source>
        <dbReference type="ARBA" id="ARBA00022833"/>
    </source>
</evidence>
<evidence type="ECO:0000256" key="6">
    <source>
        <dbReference type="PROSITE-ProRule" id="PRU01371"/>
    </source>
</evidence>
<dbReference type="PANTHER" id="PTHR14649:SF1">
    <property type="entry name" value="ZINC FINGER C2HC DOMAIN-CONTAINING PROTEIN 1C"/>
    <property type="match status" value="1"/>
</dbReference>
<feature type="compositionally biased region" description="Basic and acidic residues" evidence="7">
    <location>
        <begin position="460"/>
        <end position="469"/>
    </location>
</feature>
<feature type="domain" description="C2HC/C3H-type" evidence="8">
    <location>
        <begin position="334"/>
        <end position="363"/>
    </location>
</feature>
<dbReference type="Ensembl" id="ENSLLET00000038946.1">
    <property type="protein sequence ID" value="ENSLLEP00000037508.1"/>
    <property type="gene ID" value="ENSLLEG00000023753.1"/>
</dbReference>
<dbReference type="OrthoDB" id="10255185at2759"/>
<evidence type="ECO:0000313" key="9">
    <source>
        <dbReference type="Ensembl" id="ENSLLEP00000037508.1"/>
    </source>
</evidence>
<sequence length="480" mass="54839">MAKLKLAAYRHSEAIVEPKFPTLRPELPSPKIQSRLELLKNDLQERTLKEREQKLLTLVKHDTRAHANRKYFQNQSPGSHLSPWTVEEKKWASNWTVTKKSAGIDRAHPLEPVVHHKTPAQVAADVVTMQRSPSLNIMEVKPSPPHPKTIRSKSGPSRAEMWQELQKTESSLEAEIRKKQALLREKLRRTEEELRRIQREKGEVEPEERKARETAAKPQKKAVRSNQQVSTRPEIDQGHRSHGVQIVDGETFQHPRAPSPIQTKKQYVLGRTIQEKLSSGDIRKGFAQPRHQNQAEQVNGASPARTTTGSSDQYPEYPPAAKQDMEEGMPSDSELVPCPSCGRRFMANRLEKHSLACEKIQNARRKVFDSSKARAKGTELEQFLRKNGKTSSSDAQVNNNAWRQKHESFLRTIRQTRTVQQVIARGGKLSDVPPPTPDENPDYITCPHCTRRFAPRVAERHIPKCETIKSKPRPPPQRRR</sequence>
<feature type="compositionally biased region" description="Basic residues" evidence="7">
    <location>
        <begin position="470"/>
        <end position="480"/>
    </location>
</feature>
<dbReference type="InterPro" id="IPR049899">
    <property type="entry name" value="Znf_C2HC_C3H"/>
</dbReference>